<dbReference type="Proteomes" id="UP000593573">
    <property type="component" value="Unassembled WGS sequence"/>
</dbReference>
<reference evidence="1 2" key="1">
    <citation type="journal article" date="2019" name="Genome Biol. Evol.">
        <title>Insights into the evolution of the New World diploid cottons (Gossypium, subgenus Houzingenia) based on genome sequencing.</title>
        <authorList>
            <person name="Grover C.E."/>
            <person name="Arick M.A. 2nd"/>
            <person name="Thrash A."/>
            <person name="Conover J.L."/>
            <person name="Sanders W.S."/>
            <person name="Peterson D.G."/>
            <person name="Frelichowski J.E."/>
            <person name="Scheffler J.A."/>
            <person name="Scheffler B.E."/>
            <person name="Wendel J.F."/>
        </authorList>
    </citation>
    <scope>NUCLEOTIDE SEQUENCE [LARGE SCALE GENOMIC DNA]</scope>
    <source>
        <strain evidence="1">57</strain>
        <tissue evidence="1">Leaf</tissue>
    </source>
</reference>
<protein>
    <submittedName>
        <fullName evidence="1">Uncharacterized protein</fullName>
    </submittedName>
</protein>
<organism evidence="1 2">
    <name type="scientific">Gossypium klotzschianum</name>
    <dbReference type="NCBI Taxonomy" id="34286"/>
    <lineage>
        <taxon>Eukaryota</taxon>
        <taxon>Viridiplantae</taxon>
        <taxon>Streptophyta</taxon>
        <taxon>Embryophyta</taxon>
        <taxon>Tracheophyta</taxon>
        <taxon>Spermatophyta</taxon>
        <taxon>Magnoliopsida</taxon>
        <taxon>eudicotyledons</taxon>
        <taxon>Gunneridae</taxon>
        <taxon>Pentapetalae</taxon>
        <taxon>rosids</taxon>
        <taxon>malvids</taxon>
        <taxon>Malvales</taxon>
        <taxon>Malvaceae</taxon>
        <taxon>Malvoideae</taxon>
        <taxon>Gossypium</taxon>
    </lineage>
</organism>
<evidence type="ECO:0000313" key="1">
    <source>
        <dbReference type="EMBL" id="MBA0643646.1"/>
    </source>
</evidence>
<dbReference type="EMBL" id="JABFAB010000003">
    <property type="protein sequence ID" value="MBA0643646.1"/>
    <property type="molecule type" value="Genomic_DNA"/>
</dbReference>
<name>A0A7J8TZH4_9ROSI</name>
<accession>A0A7J8TZH4</accession>
<sequence>MAGLHIGEEEDEVLRVEGVSEDQRSLSNLCLGIQISNLGEKFSVPFFPPENEDPLNMALIYTCFLVQIHGFLSGCFSERVRVWLDIRFSLKHKKIQVSSQNHIYVRENPINRPRGRNGNDLSRSGSLKRINLVLGINLEGPTLRDKRRQNGSITAMGPNSMIHDLEDCPI</sequence>
<gene>
    <name evidence="1" type="ORF">Goklo_027914</name>
</gene>
<keyword evidence="2" id="KW-1185">Reference proteome</keyword>
<proteinExistence type="predicted"/>
<dbReference type="AlphaFoldDB" id="A0A7J8TZH4"/>
<evidence type="ECO:0000313" key="2">
    <source>
        <dbReference type="Proteomes" id="UP000593573"/>
    </source>
</evidence>
<comment type="caution">
    <text evidence="1">The sequence shown here is derived from an EMBL/GenBank/DDBJ whole genome shotgun (WGS) entry which is preliminary data.</text>
</comment>